<evidence type="ECO:0000256" key="3">
    <source>
        <dbReference type="ARBA" id="ARBA00022801"/>
    </source>
</evidence>
<proteinExistence type="inferred from homology"/>
<gene>
    <name evidence="7" type="ORF">L2716_15220</name>
</gene>
<dbReference type="InterPro" id="IPR043504">
    <property type="entry name" value="Peptidase_S1_PA_chymotrypsin"/>
</dbReference>
<keyword evidence="5" id="KW-0812">Transmembrane</keyword>
<feature type="transmembrane region" description="Helical" evidence="5">
    <location>
        <begin position="23"/>
        <end position="46"/>
    </location>
</feature>
<keyword evidence="2" id="KW-0645">Protease</keyword>
<evidence type="ECO:0000313" key="7">
    <source>
        <dbReference type="EMBL" id="MCF6139089.1"/>
    </source>
</evidence>
<dbReference type="Pfam" id="PF13180">
    <property type="entry name" value="PDZ_2"/>
    <property type="match status" value="1"/>
</dbReference>
<dbReference type="Gene3D" id="2.30.42.10">
    <property type="match status" value="1"/>
</dbReference>
<dbReference type="SUPFAM" id="SSF50494">
    <property type="entry name" value="Trypsin-like serine proteases"/>
    <property type="match status" value="1"/>
</dbReference>
<dbReference type="InterPro" id="IPR001940">
    <property type="entry name" value="Peptidase_S1C"/>
</dbReference>
<evidence type="ECO:0000256" key="5">
    <source>
        <dbReference type="SAM" id="Phobius"/>
    </source>
</evidence>
<dbReference type="Pfam" id="PF13365">
    <property type="entry name" value="Trypsin_2"/>
    <property type="match status" value="1"/>
</dbReference>
<name>A0ABS9H2H4_9BACL</name>
<dbReference type="PANTHER" id="PTHR22939:SF129">
    <property type="entry name" value="SERINE PROTEASE HTRA2, MITOCHONDRIAL"/>
    <property type="match status" value="1"/>
</dbReference>
<dbReference type="InterPro" id="IPR001478">
    <property type="entry name" value="PDZ"/>
</dbReference>
<keyword evidence="4" id="KW-0720">Serine protease</keyword>
<dbReference type="SMART" id="SM00228">
    <property type="entry name" value="PDZ"/>
    <property type="match status" value="1"/>
</dbReference>
<dbReference type="SUPFAM" id="SSF50156">
    <property type="entry name" value="PDZ domain-like"/>
    <property type="match status" value="1"/>
</dbReference>
<evidence type="ECO:0000256" key="4">
    <source>
        <dbReference type="ARBA" id="ARBA00022825"/>
    </source>
</evidence>
<comment type="similarity">
    <text evidence="1">Belongs to the peptidase S1C family.</text>
</comment>
<keyword evidence="5" id="KW-1133">Transmembrane helix</keyword>
<evidence type="ECO:0000256" key="1">
    <source>
        <dbReference type="ARBA" id="ARBA00010541"/>
    </source>
</evidence>
<dbReference type="InterPro" id="IPR009003">
    <property type="entry name" value="Peptidase_S1_PA"/>
</dbReference>
<keyword evidence="5" id="KW-0472">Membrane</keyword>
<evidence type="ECO:0000259" key="6">
    <source>
        <dbReference type="SMART" id="SM00228"/>
    </source>
</evidence>
<dbReference type="Proteomes" id="UP001649381">
    <property type="component" value="Unassembled WGS sequence"/>
</dbReference>
<dbReference type="InterPro" id="IPR036034">
    <property type="entry name" value="PDZ_sf"/>
</dbReference>
<sequence length="401" mass="42598">MMGYYDQEYRNPQRQKGNKSRSFLMGLTGVLLGALLVLFATEFGLFSSDVKPDTNEEASGETTETTPGETIKVDVNTAITEAVEKAQGAVVEVENIQGSSLFDQENKAGVGSGVIYKKEGDYAYVVTNQHVVANAGQLEIALVDGTKLDAELLGSDEIMDLAVLRVDGSKIEEVAEFGSSSSLKPGEPAIAIGNPLGNFPGTVTQGIISAADRTIPVDPNGDGQPDWQAEVIQTDAAINPGNSGGALINIKGQVIGINSMKIAQQAVEGIGFAIPADIARPIIADLEQHGTVKRPYMGVAIVPLTQVSNYHRQQTLKIPSEVNQGVVVTQVEGTSPAGKAGLKEFDVIISLDGEKVDSPAALRKHLYSEKEVGEEMEVTYYREGEKKTTTMTLGESKGKGE</sequence>
<dbReference type="PANTHER" id="PTHR22939">
    <property type="entry name" value="SERINE PROTEASE FAMILY S1C HTRA-RELATED"/>
    <property type="match status" value="1"/>
</dbReference>
<protein>
    <submittedName>
        <fullName evidence="7">Trypsin-like peptidase domain-containing protein</fullName>
    </submittedName>
</protein>
<comment type="caution">
    <text evidence="7">The sequence shown here is derived from an EMBL/GenBank/DDBJ whole genome shotgun (WGS) entry which is preliminary data.</text>
</comment>
<organism evidence="7 8">
    <name type="scientific">Pseudalkalibacillus berkeleyi</name>
    <dbReference type="NCBI Taxonomy" id="1069813"/>
    <lineage>
        <taxon>Bacteria</taxon>
        <taxon>Bacillati</taxon>
        <taxon>Bacillota</taxon>
        <taxon>Bacilli</taxon>
        <taxon>Bacillales</taxon>
        <taxon>Fictibacillaceae</taxon>
        <taxon>Pseudalkalibacillus</taxon>
    </lineage>
</organism>
<dbReference type="Gene3D" id="2.40.10.10">
    <property type="entry name" value="Trypsin-like serine proteases"/>
    <property type="match status" value="2"/>
</dbReference>
<evidence type="ECO:0000313" key="8">
    <source>
        <dbReference type="Proteomes" id="UP001649381"/>
    </source>
</evidence>
<dbReference type="PRINTS" id="PR00834">
    <property type="entry name" value="PROTEASES2C"/>
</dbReference>
<keyword evidence="8" id="KW-1185">Reference proteome</keyword>
<evidence type="ECO:0000256" key="2">
    <source>
        <dbReference type="ARBA" id="ARBA00022670"/>
    </source>
</evidence>
<keyword evidence="3" id="KW-0378">Hydrolase</keyword>
<reference evidence="7 8" key="1">
    <citation type="submission" date="2022-01" db="EMBL/GenBank/DDBJ databases">
        <title>Alkalihalobacillus sp. EGI L200015, a novel bacterium isolated from a salt lake sediment.</title>
        <authorList>
            <person name="Gao L."/>
            <person name="Fang B.-Z."/>
            <person name="Li W.-J."/>
        </authorList>
    </citation>
    <scope>NUCLEOTIDE SEQUENCE [LARGE SCALE GENOMIC DNA]</scope>
    <source>
        <strain evidence="7 8">KCTC 12718</strain>
    </source>
</reference>
<dbReference type="EMBL" id="JAKIJS010000001">
    <property type="protein sequence ID" value="MCF6139089.1"/>
    <property type="molecule type" value="Genomic_DNA"/>
</dbReference>
<accession>A0ABS9H2H4</accession>
<feature type="domain" description="PDZ" evidence="6">
    <location>
        <begin position="295"/>
        <end position="384"/>
    </location>
</feature>